<dbReference type="PANTHER" id="PTHR23028:SF53">
    <property type="entry name" value="ACYL_TRANSF_3 DOMAIN-CONTAINING PROTEIN"/>
    <property type="match status" value="1"/>
</dbReference>
<feature type="transmembrane region" description="Helical" evidence="2">
    <location>
        <begin position="83"/>
        <end position="104"/>
    </location>
</feature>
<keyword evidence="4" id="KW-0012">Acyltransferase</keyword>
<evidence type="ECO:0000313" key="4">
    <source>
        <dbReference type="EMBL" id="GAA4615899.1"/>
    </source>
</evidence>
<gene>
    <name evidence="4" type="ORF">GCM10023195_70380</name>
</gene>
<feature type="region of interest" description="Disordered" evidence="1">
    <location>
        <begin position="390"/>
        <end position="457"/>
    </location>
</feature>
<sequence>MTPMDGSTTDEAKNGGAQSGGAQSGAAVRRRDRSGGRLRELDLLRFVAAAAVMLHHFTGVPAPEWPGGSARKIFPGLGEVTRWGFLGVELFFLISGFVILMSAWDRRVGDFAVSRFTRLFPAYWVSVCLSLAAYLAFRSYVSFGPNTDGPIMRFLPNLTMLQEGVGSQRMEVVYWTLYVELHFYALIALLVWRGITYSRVVAFMTGWLLLSVFAVEADFGFVKVLLLWRYAPFFVAGMGFFLVYRYGGNLIVWLLIAASWALGCYYDLKYQFPDFIVPGVSEYVIPAGVTFVFAVMALVATHRLAWLRWRGLTMLGMLTYPLYLVHQTIARTLVPRLYPHMSRWAVLGVLIAVALTSAYLIYRIVEAPAQHRLRARLKLALAQIRRNGLPAPAGDATGGDATGRPARDGTGDAERDAPARPRGDGADSDGSARPARAATDRDAAARPAGDGAEAASS</sequence>
<dbReference type="InterPro" id="IPR002656">
    <property type="entry name" value="Acyl_transf_3_dom"/>
</dbReference>
<evidence type="ECO:0000259" key="3">
    <source>
        <dbReference type="Pfam" id="PF01757"/>
    </source>
</evidence>
<keyword evidence="4" id="KW-0808">Transferase</keyword>
<name>A0ABP8TWF9_9ACTN</name>
<feature type="compositionally biased region" description="Low complexity" evidence="1">
    <location>
        <begin position="445"/>
        <end position="457"/>
    </location>
</feature>
<dbReference type="RefSeq" id="WP_345364217.1">
    <property type="nucleotide sequence ID" value="NZ_BAABHJ010000031.1"/>
</dbReference>
<feature type="transmembrane region" description="Helical" evidence="2">
    <location>
        <begin position="116"/>
        <end position="137"/>
    </location>
</feature>
<comment type="caution">
    <text evidence="4">The sequence shown here is derived from an EMBL/GenBank/DDBJ whole genome shotgun (WGS) entry which is preliminary data.</text>
</comment>
<feature type="transmembrane region" description="Helical" evidence="2">
    <location>
        <begin position="251"/>
        <end position="268"/>
    </location>
</feature>
<dbReference type="Pfam" id="PF01757">
    <property type="entry name" value="Acyl_transf_3"/>
    <property type="match status" value="1"/>
</dbReference>
<protein>
    <submittedName>
        <fullName evidence="4">Acyltransferase</fullName>
    </submittedName>
</protein>
<dbReference type="Proteomes" id="UP001500212">
    <property type="component" value="Unassembled WGS sequence"/>
</dbReference>
<reference evidence="5" key="1">
    <citation type="journal article" date="2019" name="Int. J. Syst. Evol. Microbiol.">
        <title>The Global Catalogue of Microorganisms (GCM) 10K type strain sequencing project: providing services to taxonomists for standard genome sequencing and annotation.</title>
        <authorList>
            <consortium name="The Broad Institute Genomics Platform"/>
            <consortium name="The Broad Institute Genome Sequencing Center for Infectious Disease"/>
            <person name="Wu L."/>
            <person name="Ma J."/>
        </authorList>
    </citation>
    <scope>NUCLEOTIDE SEQUENCE [LARGE SCALE GENOMIC DNA]</scope>
    <source>
        <strain evidence="5">JCM 17938</strain>
    </source>
</reference>
<dbReference type="EMBL" id="BAABHJ010000031">
    <property type="protein sequence ID" value="GAA4615899.1"/>
    <property type="molecule type" value="Genomic_DNA"/>
</dbReference>
<keyword evidence="2" id="KW-0812">Transmembrane</keyword>
<keyword evidence="2" id="KW-0472">Membrane</keyword>
<dbReference type="GO" id="GO:0016746">
    <property type="term" value="F:acyltransferase activity"/>
    <property type="evidence" value="ECO:0007669"/>
    <property type="project" value="UniProtKB-KW"/>
</dbReference>
<keyword evidence="2" id="KW-1133">Transmembrane helix</keyword>
<dbReference type="PANTHER" id="PTHR23028">
    <property type="entry name" value="ACETYLTRANSFERASE"/>
    <property type="match status" value="1"/>
</dbReference>
<keyword evidence="5" id="KW-1185">Reference proteome</keyword>
<evidence type="ECO:0000256" key="2">
    <source>
        <dbReference type="SAM" id="Phobius"/>
    </source>
</evidence>
<proteinExistence type="predicted"/>
<feature type="transmembrane region" description="Helical" evidence="2">
    <location>
        <begin position="307"/>
        <end position="324"/>
    </location>
</feature>
<feature type="domain" description="Acyltransferase 3" evidence="3">
    <location>
        <begin position="40"/>
        <end position="363"/>
    </location>
</feature>
<evidence type="ECO:0000313" key="5">
    <source>
        <dbReference type="Proteomes" id="UP001500212"/>
    </source>
</evidence>
<feature type="region of interest" description="Disordered" evidence="1">
    <location>
        <begin position="1"/>
        <end position="33"/>
    </location>
</feature>
<dbReference type="InterPro" id="IPR050879">
    <property type="entry name" value="Acyltransferase_3"/>
</dbReference>
<organism evidence="4 5">
    <name type="scientific">Actinoallomurus liliacearum</name>
    <dbReference type="NCBI Taxonomy" id="1080073"/>
    <lineage>
        <taxon>Bacteria</taxon>
        <taxon>Bacillati</taxon>
        <taxon>Actinomycetota</taxon>
        <taxon>Actinomycetes</taxon>
        <taxon>Streptosporangiales</taxon>
        <taxon>Thermomonosporaceae</taxon>
        <taxon>Actinoallomurus</taxon>
    </lineage>
</organism>
<feature type="transmembrane region" description="Helical" evidence="2">
    <location>
        <begin position="172"/>
        <end position="192"/>
    </location>
</feature>
<evidence type="ECO:0000256" key="1">
    <source>
        <dbReference type="SAM" id="MobiDB-lite"/>
    </source>
</evidence>
<accession>A0ABP8TWF9</accession>
<feature type="transmembrane region" description="Helical" evidence="2">
    <location>
        <begin position="344"/>
        <end position="365"/>
    </location>
</feature>
<feature type="compositionally biased region" description="Basic and acidic residues" evidence="1">
    <location>
        <begin position="405"/>
        <end position="425"/>
    </location>
</feature>
<feature type="transmembrane region" description="Helical" evidence="2">
    <location>
        <begin position="280"/>
        <end position="300"/>
    </location>
</feature>